<accession>A0AAW2E1H5</accession>
<evidence type="ECO:0000313" key="1">
    <source>
        <dbReference type="EMBL" id="KAL0015563.1"/>
    </source>
</evidence>
<sequence>MFLELVRVLVVNVNVSSVKDLHDKLSDAIHSISRSHFVNSIKALRKHHNNNNNNNNINKKKQFNLENDVIEDIGQAEFVFVKDFQVNDDDSAIQEAKSLQAIQTALENLED</sequence>
<dbReference type="InterPro" id="IPR038939">
    <property type="entry name" value="PDV1/PDV2"/>
</dbReference>
<organism evidence="1 2">
    <name type="scientific">Lithocarpus litseifolius</name>
    <dbReference type="NCBI Taxonomy" id="425828"/>
    <lineage>
        <taxon>Eukaryota</taxon>
        <taxon>Viridiplantae</taxon>
        <taxon>Streptophyta</taxon>
        <taxon>Embryophyta</taxon>
        <taxon>Tracheophyta</taxon>
        <taxon>Spermatophyta</taxon>
        <taxon>Magnoliopsida</taxon>
        <taxon>eudicotyledons</taxon>
        <taxon>Gunneridae</taxon>
        <taxon>Pentapetalae</taxon>
        <taxon>rosids</taxon>
        <taxon>fabids</taxon>
        <taxon>Fagales</taxon>
        <taxon>Fagaceae</taxon>
        <taxon>Lithocarpus</taxon>
    </lineage>
</organism>
<gene>
    <name evidence="1" type="ORF">SO802_002632</name>
</gene>
<dbReference type="GO" id="GO:0010020">
    <property type="term" value="P:chloroplast fission"/>
    <property type="evidence" value="ECO:0007669"/>
    <property type="project" value="InterPro"/>
</dbReference>
<proteinExistence type="predicted"/>
<evidence type="ECO:0000313" key="2">
    <source>
        <dbReference type="Proteomes" id="UP001459277"/>
    </source>
</evidence>
<dbReference type="AlphaFoldDB" id="A0AAW2E1H5"/>
<keyword evidence="2" id="KW-1185">Reference proteome</keyword>
<name>A0AAW2E1H5_9ROSI</name>
<reference evidence="1 2" key="1">
    <citation type="submission" date="2024-01" db="EMBL/GenBank/DDBJ databases">
        <title>A telomere-to-telomere, gap-free genome of sweet tea (Lithocarpus litseifolius).</title>
        <authorList>
            <person name="Zhou J."/>
        </authorList>
    </citation>
    <scope>NUCLEOTIDE SEQUENCE [LARGE SCALE GENOMIC DNA]</scope>
    <source>
        <strain evidence="1">Zhou-2022a</strain>
        <tissue evidence="1">Leaf</tissue>
    </source>
</reference>
<dbReference type="EMBL" id="JAZDWU010000001">
    <property type="protein sequence ID" value="KAL0015563.1"/>
    <property type="molecule type" value="Genomic_DNA"/>
</dbReference>
<protein>
    <submittedName>
        <fullName evidence="1">Uncharacterized protein</fullName>
    </submittedName>
</protein>
<comment type="caution">
    <text evidence="1">The sequence shown here is derived from an EMBL/GenBank/DDBJ whole genome shotgun (WGS) entry which is preliminary data.</text>
</comment>
<dbReference type="Proteomes" id="UP001459277">
    <property type="component" value="Unassembled WGS sequence"/>
</dbReference>
<dbReference type="PANTHER" id="PTHR33600">
    <property type="entry name" value="PLASTID DIVISION PROTEIN PDV2"/>
    <property type="match status" value="1"/>
</dbReference>
<dbReference type="PANTHER" id="PTHR33600:SF4">
    <property type="entry name" value="PLASTID DIVISION PROTEIN PDV1"/>
    <property type="match status" value="1"/>
</dbReference>